<dbReference type="Pfam" id="PF00550">
    <property type="entry name" value="PP-binding"/>
    <property type="match status" value="1"/>
</dbReference>
<comment type="caution">
    <text evidence="2">The sequence shown here is derived from an EMBL/GenBank/DDBJ whole genome shotgun (WGS) entry which is preliminary data.</text>
</comment>
<organism evidence="2 3">
    <name type="scientific">Colletotrichum spaethianum</name>
    <dbReference type="NCBI Taxonomy" id="700344"/>
    <lineage>
        <taxon>Eukaryota</taxon>
        <taxon>Fungi</taxon>
        <taxon>Dikarya</taxon>
        <taxon>Ascomycota</taxon>
        <taxon>Pezizomycotina</taxon>
        <taxon>Sordariomycetes</taxon>
        <taxon>Hypocreomycetidae</taxon>
        <taxon>Glomerellales</taxon>
        <taxon>Glomerellaceae</taxon>
        <taxon>Colletotrichum</taxon>
        <taxon>Colletotrichum spaethianum species complex</taxon>
    </lineage>
</organism>
<evidence type="ECO:0000313" key="2">
    <source>
        <dbReference type="EMBL" id="GKT49661.1"/>
    </source>
</evidence>
<gene>
    <name evidence="2" type="ORF">ColSpa_09842</name>
</gene>
<feature type="domain" description="Carrier" evidence="1">
    <location>
        <begin position="5"/>
        <end position="59"/>
    </location>
</feature>
<keyword evidence="3" id="KW-1185">Reference proteome</keyword>
<dbReference type="Proteomes" id="UP001055115">
    <property type="component" value="Unassembled WGS sequence"/>
</dbReference>
<sequence>MSTAFLAAIATTLHMPVADVVLTRALHALGTDSLTVIEVQSWLFRALSVQLSADELMADVPLSRVVDSVWESGGVGQRVV</sequence>
<dbReference type="Gene3D" id="1.10.1200.10">
    <property type="entry name" value="ACP-like"/>
    <property type="match status" value="1"/>
</dbReference>
<dbReference type="AlphaFoldDB" id="A0AA37PCG7"/>
<accession>A0AA37PCG7</accession>
<evidence type="ECO:0000313" key="3">
    <source>
        <dbReference type="Proteomes" id="UP001055115"/>
    </source>
</evidence>
<proteinExistence type="predicted"/>
<dbReference type="InterPro" id="IPR009081">
    <property type="entry name" value="PP-bd_ACP"/>
</dbReference>
<dbReference type="SUPFAM" id="SSF47336">
    <property type="entry name" value="ACP-like"/>
    <property type="match status" value="1"/>
</dbReference>
<dbReference type="RefSeq" id="XP_049132011.1">
    <property type="nucleotide sequence ID" value="XM_049276054.1"/>
</dbReference>
<dbReference type="EMBL" id="BQXU01000031">
    <property type="protein sequence ID" value="GKT49661.1"/>
    <property type="molecule type" value="Genomic_DNA"/>
</dbReference>
<evidence type="ECO:0000259" key="1">
    <source>
        <dbReference type="Pfam" id="PF00550"/>
    </source>
</evidence>
<name>A0AA37PCG7_9PEZI</name>
<dbReference type="GeneID" id="73330644"/>
<protein>
    <submittedName>
        <fullName evidence="2">Highly reducing polyketide synthase Dhc3</fullName>
    </submittedName>
</protein>
<reference evidence="2 3" key="1">
    <citation type="submission" date="2022-03" db="EMBL/GenBank/DDBJ databases">
        <title>Genome data of Colletotrichum spp.</title>
        <authorList>
            <person name="Utami Y.D."/>
            <person name="Hiruma K."/>
        </authorList>
    </citation>
    <scope>NUCLEOTIDE SEQUENCE [LARGE SCALE GENOMIC DNA]</scope>
    <source>
        <strain evidence="2 3">MAFF 239500</strain>
    </source>
</reference>
<dbReference type="InterPro" id="IPR036736">
    <property type="entry name" value="ACP-like_sf"/>
</dbReference>